<dbReference type="Proteomes" id="UP000286561">
    <property type="component" value="Unassembled WGS sequence"/>
</dbReference>
<name>A0A374NT60_9FIRM</name>
<feature type="region of interest" description="Disordered" evidence="1">
    <location>
        <begin position="116"/>
        <end position="148"/>
    </location>
</feature>
<proteinExistence type="predicted"/>
<evidence type="ECO:0000259" key="2">
    <source>
        <dbReference type="PROSITE" id="PS50943"/>
    </source>
</evidence>
<dbReference type="EMBL" id="QSOE01000020">
    <property type="protein sequence ID" value="RGI90322.1"/>
    <property type="molecule type" value="Genomic_DNA"/>
</dbReference>
<protein>
    <submittedName>
        <fullName evidence="3">XRE family transcriptional regulator</fullName>
    </submittedName>
</protein>
<evidence type="ECO:0000256" key="1">
    <source>
        <dbReference type="SAM" id="MobiDB-lite"/>
    </source>
</evidence>
<reference evidence="5 6" key="1">
    <citation type="submission" date="2018-08" db="EMBL/GenBank/DDBJ databases">
        <title>A genome reference for cultivated species of the human gut microbiota.</title>
        <authorList>
            <person name="Zou Y."/>
            <person name="Xue W."/>
            <person name="Luo G."/>
        </authorList>
    </citation>
    <scope>NUCLEOTIDE SEQUENCE [LARGE SCALE GENOMIC DNA]</scope>
    <source>
        <strain evidence="4 6">AM48-23BH</strain>
        <strain evidence="3 5">TM10-1AC</strain>
    </source>
</reference>
<gene>
    <name evidence="4" type="ORF">DW972_04685</name>
    <name evidence="3" type="ORF">DXD91_04735</name>
</gene>
<sequence length="148" mass="17313">MPVRLMKMGECIQRLREEKGYSIEELAGLTLSSLEELRKIENGTQQPDKMTLTLLSNALNVYPDSLQNGEIHYRDSQSNLINLMKETLEYLQGTEKDNKEIAEHIEKLQKEYDIEMKEEKQEKEKTEQVEKEEQIFPKKVPEESAPKL</sequence>
<dbReference type="EMBL" id="QSEP01000016">
    <property type="protein sequence ID" value="RGZ84518.1"/>
    <property type="molecule type" value="Genomic_DNA"/>
</dbReference>
<dbReference type="Gene3D" id="1.10.260.40">
    <property type="entry name" value="lambda repressor-like DNA-binding domains"/>
    <property type="match status" value="1"/>
</dbReference>
<feature type="domain" description="HTH cro/C1-type" evidence="2">
    <location>
        <begin position="12"/>
        <end position="66"/>
    </location>
</feature>
<comment type="caution">
    <text evidence="3">The sequence shown here is derived from an EMBL/GenBank/DDBJ whole genome shotgun (WGS) entry which is preliminary data.</text>
</comment>
<evidence type="ECO:0000313" key="6">
    <source>
        <dbReference type="Proteomes" id="UP000286561"/>
    </source>
</evidence>
<dbReference type="GO" id="GO:0003677">
    <property type="term" value="F:DNA binding"/>
    <property type="evidence" value="ECO:0007669"/>
    <property type="project" value="InterPro"/>
</dbReference>
<evidence type="ECO:0000313" key="4">
    <source>
        <dbReference type="EMBL" id="RGZ84518.1"/>
    </source>
</evidence>
<dbReference type="SUPFAM" id="SSF47413">
    <property type="entry name" value="lambda repressor-like DNA-binding domains"/>
    <property type="match status" value="1"/>
</dbReference>
<evidence type="ECO:0000313" key="5">
    <source>
        <dbReference type="Proteomes" id="UP000262524"/>
    </source>
</evidence>
<dbReference type="InterPro" id="IPR010982">
    <property type="entry name" value="Lambda_DNA-bd_dom_sf"/>
</dbReference>
<dbReference type="SMART" id="SM00530">
    <property type="entry name" value="HTH_XRE"/>
    <property type="match status" value="1"/>
</dbReference>
<dbReference type="Proteomes" id="UP000262524">
    <property type="component" value="Unassembled WGS sequence"/>
</dbReference>
<organism evidence="3 5">
    <name type="scientific">Anaerobutyricum hallii</name>
    <dbReference type="NCBI Taxonomy" id="39488"/>
    <lineage>
        <taxon>Bacteria</taxon>
        <taxon>Bacillati</taxon>
        <taxon>Bacillota</taxon>
        <taxon>Clostridia</taxon>
        <taxon>Lachnospirales</taxon>
        <taxon>Lachnospiraceae</taxon>
        <taxon>Anaerobutyricum</taxon>
    </lineage>
</organism>
<dbReference type="Pfam" id="PF01381">
    <property type="entry name" value="HTH_3"/>
    <property type="match status" value="1"/>
</dbReference>
<dbReference type="AlphaFoldDB" id="A0A374NT60"/>
<accession>A0A374NT60</accession>
<evidence type="ECO:0000313" key="3">
    <source>
        <dbReference type="EMBL" id="RGI90322.1"/>
    </source>
</evidence>
<dbReference type="CDD" id="cd00093">
    <property type="entry name" value="HTH_XRE"/>
    <property type="match status" value="1"/>
</dbReference>
<dbReference type="InterPro" id="IPR001387">
    <property type="entry name" value="Cro/C1-type_HTH"/>
</dbReference>
<dbReference type="RefSeq" id="WP_117982215.1">
    <property type="nucleotide sequence ID" value="NZ_CATXFZ010000004.1"/>
</dbReference>
<dbReference type="PROSITE" id="PS50943">
    <property type="entry name" value="HTH_CROC1"/>
    <property type="match status" value="1"/>
</dbReference>